<dbReference type="Proteomes" id="UP000634579">
    <property type="component" value="Unassembled WGS sequence"/>
</dbReference>
<accession>A0A8I0VEA4</accession>
<feature type="transmembrane region" description="Helical" evidence="1">
    <location>
        <begin position="33"/>
        <end position="52"/>
    </location>
</feature>
<protein>
    <submittedName>
        <fullName evidence="2">Uncharacterized protein</fullName>
    </submittedName>
</protein>
<dbReference type="RefSeq" id="WP_119401006.1">
    <property type="nucleotide sequence ID" value="NZ_JADKRP010000008.1"/>
</dbReference>
<keyword evidence="1" id="KW-0812">Transmembrane</keyword>
<name>A0A8I0VEA4_9MICO</name>
<feature type="transmembrane region" description="Helical" evidence="1">
    <location>
        <begin position="7"/>
        <end position="27"/>
    </location>
</feature>
<reference evidence="2 3" key="1">
    <citation type="submission" date="2020-10" db="EMBL/GenBank/DDBJ databases">
        <title>Draft genome sequences of plant-associated actinobacteria.</title>
        <authorList>
            <person name="Tarlachkov S.V."/>
            <person name="Starodumova I.P."/>
            <person name="Dorofeeva L.V."/>
            <person name="Prisyazhnaya N.V."/>
            <person name="Roubtsova T.V."/>
            <person name="Chizhov V.N."/>
            <person name="Nadler S.A."/>
            <person name="Subbotin S.A."/>
            <person name="Evtushenko L.I."/>
        </authorList>
    </citation>
    <scope>NUCLEOTIDE SEQUENCE [LARGE SCALE GENOMIC DNA]</scope>
    <source>
        <strain evidence="2 3">VKM Ac-2886</strain>
    </source>
</reference>
<evidence type="ECO:0000313" key="2">
    <source>
        <dbReference type="EMBL" id="MBF4632745.1"/>
    </source>
</evidence>
<keyword evidence="1" id="KW-0472">Membrane</keyword>
<proteinExistence type="predicted"/>
<keyword evidence="3" id="KW-1185">Reference proteome</keyword>
<dbReference type="AlphaFoldDB" id="A0A8I0VEA4"/>
<gene>
    <name evidence="2" type="ORF">ITJ42_16110</name>
</gene>
<comment type="caution">
    <text evidence="2">The sequence shown here is derived from an EMBL/GenBank/DDBJ whole genome shotgun (WGS) entry which is preliminary data.</text>
</comment>
<sequence>MSLGLAVRYLAALIVAGAITSQILVWLSWFDPLILFMVSLAAGLVTAQLMVVNPHHRAKRSA</sequence>
<keyword evidence="1" id="KW-1133">Transmembrane helix</keyword>
<evidence type="ECO:0000256" key="1">
    <source>
        <dbReference type="SAM" id="Phobius"/>
    </source>
</evidence>
<organism evidence="2 3">
    <name type="scientific">Clavibacter phaseoli</name>
    <dbReference type="NCBI Taxonomy" id="1734031"/>
    <lineage>
        <taxon>Bacteria</taxon>
        <taxon>Bacillati</taxon>
        <taxon>Actinomycetota</taxon>
        <taxon>Actinomycetes</taxon>
        <taxon>Micrococcales</taxon>
        <taxon>Microbacteriaceae</taxon>
        <taxon>Clavibacter</taxon>
    </lineage>
</organism>
<dbReference type="EMBL" id="JADKRP010000008">
    <property type="protein sequence ID" value="MBF4632745.1"/>
    <property type="molecule type" value="Genomic_DNA"/>
</dbReference>
<evidence type="ECO:0000313" key="3">
    <source>
        <dbReference type="Proteomes" id="UP000634579"/>
    </source>
</evidence>